<dbReference type="PANTHER" id="PTHR43213:SF5">
    <property type="entry name" value="BIFUNCTIONAL DTTP_UTP PYROPHOSPHATASE_METHYLTRANSFERASE PROTEIN-RELATED"/>
    <property type="match status" value="1"/>
</dbReference>
<dbReference type="GO" id="GO:0047429">
    <property type="term" value="F:nucleoside triphosphate diphosphatase activity"/>
    <property type="evidence" value="ECO:0007669"/>
    <property type="project" value="UniProtKB-EC"/>
</dbReference>
<evidence type="ECO:0000313" key="5">
    <source>
        <dbReference type="Proteomes" id="UP000030170"/>
    </source>
</evidence>
<name>A0A098TLW0_9CYAN</name>
<keyword evidence="2 3" id="KW-0378">Hydrolase</keyword>
<comment type="caution">
    <text evidence="3">Lacks conserved residue(s) required for the propagation of feature annotation.</text>
</comment>
<comment type="caution">
    <text evidence="4">The sequence shown here is derived from an EMBL/GenBank/DDBJ whole genome shotgun (WGS) entry which is preliminary data.</text>
</comment>
<protein>
    <recommendedName>
        <fullName evidence="3">Nucleoside triphosphate pyrophosphatase</fullName>
        <ecNumber evidence="3">3.6.1.9</ecNumber>
    </recommendedName>
    <alternativeName>
        <fullName evidence="3">Nucleotide pyrophosphatase</fullName>
        <shortName evidence="3">Nucleotide PPase</shortName>
    </alternativeName>
</protein>
<evidence type="ECO:0000256" key="2">
    <source>
        <dbReference type="ARBA" id="ARBA00022801"/>
    </source>
</evidence>
<dbReference type="EMBL" id="JJML01000047">
    <property type="protein sequence ID" value="KGF71828.1"/>
    <property type="molecule type" value="Genomic_DNA"/>
</dbReference>
<dbReference type="RefSeq" id="WP_036535613.1">
    <property type="nucleotide sequence ID" value="NZ_JJML01000047.1"/>
</dbReference>
<dbReference type="NCBIfam" id="TIGR00172">
    <property type="entry name" value="maf"/>
    <property type="match status" value="1"/>
</dbReference>
<dbReference type="InterPro" id="IPR029001">
    <property type="entry name" value="ITPase-like_fam"/>
</dbReference>
<feature type="active site" description="Proton acceptor" evidence="3">
    <location>
        <position position="74"/>
    </location>
</feature>
<dbReference type="AlphaFoldDB" id="A0A098TLW0"/>
<comment type="function">
    <text evidence="3">Nucleoside triphosphate pyrophosphatase. May have a dual role in cell division arrest and in preventing the incorporation of modified nucleotides into cellular nucleic acids.</text>
</comment>
<dbReference type="GO" id="GO:0005737">
    <property type="term" value="C:cytoplasm"/>
    <property type="evidence" value="ECO:0007669"/>
    <property type="project" value="UniProtKB-SubCell"/>
</dbReference>
<dbReference type="Gene3D" id="3.90.950.10">
    <property type="match status" value="1"/>
</dbReference>
<dbReference type="STRING" id="1497020.DO97_14850"/>
<gene>
    <name evidence="4" type="ORF">DO97_14850</name>
</gene>
<dbReference type="PANTHER" id="PTHR43213">
    <property type="entry name" value="BIFUNCTIONAL DTTP/UTP PYROPHOSPHATASE/METHYLTRANSFERASE PROTEIN-RELATED"/>
    <property type="match status" value="1"/>
</dbReference>
<keyword evidence="3" id="KW-0963">Cytoplasm</keyword>
<accession>A0A098TLW0</accession>
<dbReference type="CDD" id="cd00555">
    <property type="entry name" value="Maf"/>
    <property type="match status" value="1"/>
</dbReference>
<comment type="similarity">
    <text evidence="3">Belongs to the Maf family.</text>
</comment>
<evidence type="ECO:0000313" key="4">
    <source>
        <dbReference type="EMBL" id="KGF71828.1"/>
    </source>
</evidence>
<comment type="catalytic activity">
    <reaction evidence="3">
        <text>a 2'-deoxyribonucleoside 5'-triphosphate + H2O = a 2'-deoxyribonucleoside 5'-phosphate + diphosphate + H(+)</text>
        <dbReference type="Rhea" id="RHEA:44644"/>
        <dbReference type="ChEBI" id="CHEBI:15377"/>
        <dbReference type="ChEBI" id="CHEBI:15378"/>
        <dbReference type="ChEBI" id="CHEBI:33019"/>
        <dbReference type="ChEBI" id="CHEBI:61560"/>
        <dbReference type="ChEBI" id="CHEBI:65317"/>
        <dbReference type="EC" id="3.6.1.9"/>
    </reaction>
</comment>
<dbReference type="Proteomes" id="UP000030170">
    <property type="component" value="Unassembled WGS sequence"/>
</dbReference>
<dbReference type="EC" id="3.6.1.9" evidence="3"/>
<dbReference type="OrthoDB" id="9807767at2"/>
<comment type="cofactor">
    <cofactor evidence="1 3">
        <name>a divalent metal cation</name>
        <dbReference type="ChEBI" id="CHEBI:60240"/>
    </cofactor>
</comment>
<dbReference type="InterPro" id="IPR003697">
    <property type="entry name" value="Maf-like"/>
</dbReference>
<evidence type="ECO:0000256" key="3">
    <source>
        <dbReference type="HAMAP-Rule" id="MF_00528"/>
    </source>
</evidence>
<comment type="catalytic activity">
    <reaction evidence="3">
        <text>a ribonucleoside 5'-triphosphate + H2O = a ribonucleoside 5'-phosphate + diphosphate + H(+)</text>
        <dbReference type="Rhea" id="RHEA:23996"/>
        <dbReference type="ChEBI" id="CHEBI:15377"/>
        <dbReference type="ChEBI" id="CHEBI:15378"/>
        <dbReference type="ChEBI" id="CHEBI:33019"/>
        <dbReference type="ChEBI" id="CHEBI:58043"/>
        <dbReference type="ChEBI" id="CHEBI:61557"/>
        <dbReference type="EC" id="3.6.1.9"/>
    </reaction>
</comment>
<reference evidence="4 5" key="1">
    <citation type="journal article" date="2014" name="Mol. Ecol.">
        <title>Evolution of Synechococcus.</title>
        <authorList>
            <person name="Dvorak P."/>
            <person name="Casamatta D."/>
            <person name="Hasler P."/>
            <person name="Poulickova A."/>
            <person name="Ondrej V."/>
            <person name="Sanges R."/>
        </authorList>
    </citation>
    <scope>NUCLEOTIDE SEQUENCE [LARGE SCALE GENOMIC DNA]</scope>
    <source>
        <strain evidence="4 5">CAUP A 1101</strain>
    </source>
</reference>
<evidence type="ECO:0000256" key="1">
    <source>
        <dbReference type="ARBA" id="ARBA00001968"/>
    </source>
</evidence>
<dbReference type="SUPFAM" id="SSF52972">
    <property type="entry name" value="ITPase-like"/>
    <property type="match status" value="1"/>
</dbReference>
<comment type="subcellular location">
    <subcellularLocation>
        <location evidence="3">Cytoplasm</location>
    </subcellularLocation>
</comment>
<dbReference type="Pfam" id="PF02545">
    <property type="entry name" value="Maf"/>
    <property type="match status" value="1"/>
</dbReference>
<sequence length="204" mass="22103">MGTFVLASASPARYRLLQSAGITPLVFPSQVDESQVQLSDPLALVQALARLKAEAVAAQLPEEGAFPQLILGCDSVLALNGTIHGKPRDPDDAFQRWQQMRGQVGDLWTGHALVDGLAADRRLLVKAQVTRVYFAQISDREIADYIATGEPLNCAGCFALEGRGGLFIDKLEGCHSNVIGLSLPLLRQMVQQLGHEVSQFWQPA</sequence>
<dbReference type="GO" id="GO:0009117">
    <property type="term" value="P:nucleotide metabolic process"/>
    <property type="evidence" value="ECO:0007669"/>
    <property type="project" value="UniProtKB-KW"/>
</dbReference>
<organism evidence="4 5">
    <name type="scientific">Neosynechococcus sphagnicola sy1</name>
    <dbReference type="NCBI Taxonomy" id="1497020"/>
    <lineage>
        <taxon>Bacteria</taxon>
        <taxon>Bacillati</taxon>
        <taxon>Cyanobacteriota</taxon>
        <taxon>Cyanophyceae</taxon>
        <taxon>Neosynechococcales</taxon>
        <taxon>Neosynechococcaceae</taxon>
        <taxon>Neosynechococcus</taxon>
    </lineage>
</organism>
<proteinExistence type="inferred from homology"/>
<dbReference type="HAMAP" id="MF_00528">
    <property type="entry name" value="Maf"/>
    <property type="match status" value="1"/>
</dbReference>
<dbReference type="PIRSF" id="PIRSF006305">
    <property type="entry name" value="Maf"/>
    <property type="match status" value="1"/>
</dbReference>
<keyword evidence="5" id="KW-1185">Reference proteome</keyword>
<keyword evidence="3" id="KW-0546">Nucleotide metabolism</keyword>